<evidence type="ECO:0000256" key="3">
    <source>
        <dbReference type="ARBA" id="ARBA00022989"/>
    </source>
</evidence>
<dbReference type="InterPro" id="IPR019427">
    <property type="entry name" value="7TM_GPCR_serpentine_rcpt_Srw"/>
</dbReference>
<proteinExistence type="predicted"/>
<keyword evidence="11" id="KW-1185">Reference proteome</keyword>
<evidence type="ECO:0000313" key="10">
    <source>
        <dbReference type="EMBL" id="CAG5122728.1"/>
    </source>
</evidence>
<sequence>NKTVLGLIFRDDKELVEMFTFTVNIFFIPLCAFVIIAICTAILSSQLHTNSQWRKTTVIASQGHKITIRNKKVAKMVVSIFTLFISCFVPTAIIMLAMALVPDIMIGGKYFNASKIMCGCIFILEGINSSVNIFIYYNMSTKYRQAFHTMFIIGNVHTT</sequence>
<dbReference type="Proteomes" id="UP000678393">
    <property type="component" value="Unassembled WGS sequence"/>
</dbReference>
<evidence type="ECO:0000313" key="11">
    <source>
        <dbReference type="Proteomes" id="UP000678393"/>
    </source>
</evidence>
<keyword evidence="4" id="KW-0297">G-protein coupled receptor</keyword>
<dbReference type="AlphaFoldDB" id="A0A8S3Z332"/>
<comment type="caution">
    <text evidence="10">The sequence shown here is derived from an EMBL/GenBank/DDBJ whole genome shotgun (WGS) entry which is preliminary data.</text>
</comment>
<accession>A0A8S3Z332</accession>
<feature type="transmembrane region" description="Helical" evidence="8">
    <location>
        <begin position="113"/>
        <end position="137"/>
    </location>
</feature>
<dbReference type="GO" id="GO:0008528">
    <property type="term" value="F:G protein-coupled peptide receptor activity"/>
    <property type="evidence" value="ECO:0007669"/>
    <property type="project" value="InterPro"/>
</dbReference>
<evidence type="ECO:0000256" key="2">
    <source>
        <dbReference type="ARBA" id="ARBA00022692"/>
    </source>
</evidence>
<comment type="subcellular location">
    <subcellularLocation>
        <location evidence="1">Membrane</location>
        <topology evidence="1">Multi-pass membrane protein</topology>
    </subcellularLocation>
</comment>
<evidence type="ECO:0000256" key="6">
    <source>
        <dbReference type="ARBA" id="ARBA00023170"/>
    </source>
</evidence>
<evidence type="ECO:0000259" key="9">
    <source>
        <dbReference type="PROSITE" id="PS50262"/>
    </source>
</evidence>
<evidence type="ECO:0000256" key="7">
    <source>
        <dbReference type="ARBA" id="ARBA00023224"/>
    </source>
</evidence>
<evidence type="ECO:0000256" key="5">
    <source>
        <dbReference type="ARBA" id="ARBA00023136"/>
    </source>
</evidence>
<evidence type="ECO:0000256" key="1">
    <source>
        <dbReference type="ARBA" id="ARBA00004141"/>
    </source>
</evidence>
<feature type="transmembrane region" description="Helical" evidence="8">
    <location>
        <begin position="25"/>
        <end position="45"/>
    </location>
</feature>
<keyword evidence="5 8" id="KW-0472">Membrane</keyword>
<dbReference type="PROSITE" id="PS50262">
    <property type="entry name" value="G_PROTEIN_RECEP_F1_2"/>
    <property type="match status" value="1"/>
</dbReference>
<organism evidence="10 11">
    <name type="scientific">Candidula unifasciata</name>
    <dbReference type="NCBI Taxonomy" id="100452"/>
    <lineage>
        <taxon>Eukaryota</taxon>
        <taxon>Metazoa</taxon>
        <taxon>Spiralia</taxon>
        <taxon>Lophotrochozoa</taxon>
        <taxon>Mollusca</taxon>
        <taxon>Gastropoda</taxon>
        <taxon>Heterobranchia</taxon>
        <taxon>Euthyneura</taxon>
        <taxon>Panpulmonata</taxon>
        <taxon>Eupulmonata</taxon>
        <taxon>Stylommatophora</taxon>
        <taxon>Helicina</taxon>
        <taxon>Helicoidea</taxon>
        <taxon>Geomitridae</taxon>
        <taxon>Candidula</taxon>
    </lineage>
</organism>
<dbReference type="PANTHER" id="PTHR45695:SF9">
    <property type="entry name" value="LEUCOKININ RECEPTOR"/>
    <property type="match status" value="1"/>
</dbReference>
<keyword evidence="3 8" id="KW-1133">Transmembrane helix</keyword>
<evidence type="ECO:0000256" key="4">
    <source>
        <dbReference type="ARBA" id="ARBA00023040"/>
    </source>
</evidence>
<dbReference type="Pfam" id="PF10324">
    <property type="entry name" value="7TM_GPCR_Srw"/>
    <property type="match status" value="1"/>
</dbReference>
<keyword evidence="2 8" id="KW-0812">Transmembrane</keyword>
<keyword evidence="7" id="KW-0807">Transducer</keyword>
<dbReference type="EMBL" id="CAJHNH020001348">
    <property type="protein sequence ID" value="CAG5122728.1"/>
    <property type="molecule type" value="Genomic_DNA"/>
</dbReference>
<feature type="non-terminal residue" evidence="10">
    <location>
        <position position="1"/>
    </location>
</feature>
<keyword evidence="6" id="KW-0675">Receptor</keyword>
<feature type="transmembrane region" description="Helical" evidence="8">
    <location>
        <begin position="77"/>
        <end position="101"/>
    </location>
</feature>
<dbReference type="Gene3D" id="1.20.1070.10">
    <property type="entry name" value="Rhodopsin 7-helix transmembrane proteins"/>
    <property type="match status" value="1"/>
</dbReference>
<dbReference type="InterPro" id="IPR017452">
    <property type="entry name" value="GPCR_Rhodpsn_7TM"/>
</dbReference>
<dbReference type="GO" id="GO:0005886">
    <property type="term" value="C:plasma membrane"/>
    <property type="evidence" value="ECO:0007669"/>
    <property type="project" value="TreeGrafter"/>
</dbReference>
<name>A0A8S3Z332_9EUPU</name>
<feature type="domain" description="G-protein coupled receptors family 1 profile" evidence="9">
    <location>
        <begin position="1"/>
        <end position="136"/>
    </location>
</feature>
<reference evidence="10" key="1">
    <citation type="submission" date="2021-04" db="EMBL/GenBank/DDBJ databases">
        <authorList>
            <consortium name="Molecular Ecology Group"/>
        </authorList>
    </citation>
    <scope>NUCLEOTIDE SEQUENCE</scope>
</reference>
<gene>
    <name evidence="10" type="ORF">CUNI_LOCUS8286</name>
</gene>
<dbReference type="PANTHER" id="PTHR45695">
    <property type="entry name" value="LEUCOKININ RECEPTOR-RELATED"/>
    <property type="match status" value="1"/>
</dbReference>
<evidence type="ECO:0000256" key="8">
    <source>
        <dbReference type="SAM" id="Phobius"/>
    </source>
</evidence>
<dbReference type="OrthoDB" id="6157883at2759"/>
<protein>
    <recommendedName>
        <fullName evidence="9">G-protein coupled receptors family 1 profile domain-containing protein</fullName>
    </recommendedName>
</protein>
<dbReference type="SUPFAM" id="SSF81321">
    <property type="entry name" value="Family A G protein-coupled receptor-like"/>
    <property type="match status" value="1"/>
</dbReference>